<keyword evidence="5" id="KW-0732">Signal</keyword>
<name>A0ABV9GUX6_9BURK</name>
<dbReference type="RefSeq" id="WP_377723765.1">
    <property type="nucleotide sequence ID" value="NZ_JBHSEW010000002.1"/>
</dbReference>
<evidence type="ECO:0000256" key="4">
    <source>
        <dbReference type="PROSITE-ProRule" id="PRU00433"/>
    </source>
</evidence>
<evidence type="ECO:0000256" key="3">
    <source>
        <dbReference type="ARBA" id="ARBA00023004"/>
    </source>
</evidence>
<dbReference type="Proteomes" id="UP001595967">
    <property type="component" value="Unassembled WGS sequence"/>
</dbReference>
<dbReference type="PROSITE" id="PS51007">
    <property type="entry name" value="CYTC"/>
    <property type="match status" value="1"/>
</dbReference>
<gene>
    <name evidence="7" type="ORF">ACFO3A_02675</name>
</gene>
<evidence type="ECO:0000313" key="8">
    <source>
        <dbReference type="Proteomes" id="UP001595967"/>
    </source>
</evidence>
<dbReference type="InterPro" id="IPR009056">
    <property type="entry name" value="Cyt_c-like_dom"/>
</dbReference>
<dbReference type="SUPFAM" id="SSF46626">
    <property type="entry name" value="Cytochrome c"/>
    <property type="match status" value="1"/>
</dbReference>
<evidence type="ECO:0000259" key="6">
    <source>
        <dbReference type="PROSITE" id="PS51007"/>
    </source>
</evidence>
<protein>
    <submittedName>
        <fullName evidence="7">C-type cytochrome</fullName>
    </submittedName>
</protein>
<dbReference type="InterPro" id="IPR036909">
    <property type="entry name" value="Cyt_c-like_dom_sf"/>
</dbReference>
<proteinExistence type="predicted"/>
<reference evidence="8" key="1">
    <citation type="journal article" date="2019" name="Int. J. Syst. Evol. Microbiol.">
        <title>The Global Catalogue of Microorganisms (GCM) 10K type strain sequencing project: providing services to taxonomists for standard genome sequencing and annotation.</title>
        <authorList>
            <consortium name="The Broad Institute Genomics Platform"/>
            <consortium name="The Broad Institute Genome Sequencing Center for Infectious Disease"/>
            <person name="Wu L."/>
            <person name="Ma J."/>
        </authorList>
    </citation>
    <scope>NUCLEOTIDE SEQUENCE [LARGE SCALE GENOMIC DNA]</scope>
    <source>
        <strain evidence="8">JCM 11650</strain>
    </source>
</reference>
<dbReference type="Gene3D" id="1.10.760.10">
    <property type="entry name" value="Cytochrome c-like domain"/>
    <property type="match status" value="1"/>
</dbReference>
<keyword evidence="8" id="KW-1185">Reference proteome</keyword>
<feature type="domain" description="Cytochrome c" evidence="6">
    <location>
        <begin position="30"/>
        <end position="100"/>
    </location>
</feature>
<feature type="chain" id="PRO_5046241927" evidence="5">
    <location>
        <begin position="27"/>
        <end position="109"/>
    </location>
</feature>
<feature type="signal peptide" evidence="5">
    <location>
        <begin position="1"/>
        <end position="26"/>
    </location>
</feature>
<organism evidence="7 8">
    <name type="scientific">Comamonas nitrativorans</name>
    <dbReference type="NCBI Taxonomy" id="108437"/>
    <lineage>
        <taxon>Bacteria</taxon>
        <taxon>Pseudomonadati</taxon>
        <taxon>Pseudomonadota</taxon>
        <taxon>Betaproteobacteria</taxon>
        <taxon>Burkholderiales</taxon>
        <taxon>Comamonadaceae</taxon>
        <taxon>Comamonas</taxon>
    </lineage>
</organism>
<accession>A0ABV9GUX6</accession>
<evidence type="ECO:0000256" key="2">
    <source>
        <dbReference type="ARBA" id="ARBA00022723"/>
    </source>
</evidence>
<evidence type="ECO:0000313" key="7">
    <source>
        <dbReference type="EMBL" id="MFC4621120.1"/>
    </source>
</evidence>
<comment type="caution">
    <text evidence="7">The sequence shown here is derived from an EMBL/GenBank/DDBJ whole genome shotgun (WGS) entry which is preliminary data.</text>
</comment>
<evidence type="ECO:0000256" key="1">
    <source>
        <dbReference type="ARBA" id="ARBA00022617"/>
    </source>
</evidence>
<sequence>MSFSLSSTRRWALAASLSGVALAAAAAPPQDIGPGQRYYEKICAKCHEAGIGPVLKGRGLSPETVIAFARIGVNAMPAFRVTDIDDATLRDVGVYLSKTPAPPPAAAKP</sequence>
<keyword evidence="1 4" id="KW-0349">Heme</keyword>
<dbReference type="Pfam" id="PF13442">
    <property type="entry name" value="Cytochrome_CBB3"/>
    <property type="match status" value="1"/>
</dbReference>
<dbReference type="EMBL" id="JBHSEW010000002">
    <property type="protein sequence ID" value="MFC4621120.1"/>
    <property type="molecule type" value="Genomic_DNA"/>
</dbReference>
<evidence type="ECO:0000256" key="5">
    <source>
        <dbReference type="SAM" id="SignalP"/>
    </source>
</evidence>
<keyword evidence="3 4" id="KW-0408">Iron</keyword>
<keyword evidence="2 4" id="KW-0479">Metal-binding</keyword>